<keyword evidence="1" id="KW-0472">Membrane</keyword>
<evidence type="ECO:0000256" key="2">
    <source>
        <dbReference type="SAM" id="SignalP"/>
    </source>
</evidence>
<dbReference type="AlphaFoldDB" id="A0A1S2PGE0"/>
<keyword evidence="1" id="KW-0812">Transmembrane</keyword>
<sequence>MQTAQNLGQTLVLALAAALFSAVAAAPSGRLPAFTAAFLLLVLPIAQAACLAGRTRLARPDVIAGGVKPKAR</sequence>
<proteinExistence type="predicted"/>
<evidence type="ECO:0000256" key="1">
    <source>
        <dbReference type="SAM" id="Phobius"/>
    </source>
</evidence>
<feature type="transmembrane region" description="Helical" evidence="1">
    <location>
        <begin position="35"/>
        <end position="53"/>
    </location>
</feature>
<dbReference type="Proteomes" id="UP000179935">
    <property type="component" value="Unassembled WGS sequence"/>
</dbReference>
<keyword evidence="2" id="KW-0732">Signal</keyword>
<evidence type="ECO:0000313" key="4">
    <source>
        <dbReference type="Proteomes" id="UP000179935"/>
    </source>
</evidence>
<feature type="chain" id="PRO_5039345643" evidence="2">
    <location>
        <begin position="25"/>
        <end position="72"/>
    </location>
</feature>
<reference evidence="3 4" key="1">
    <citation type="submission" date="2016-10" db="EMBL/GenBank/DDBJ databases">
        <title>Genome sequence of Streptomyces sp. MUSC 93.</title>
        <authorList>
            <person name="Lee L.-H."/>
            <person name="Ser H.-L."/>
            <person name="Law J.W.-F."/>
        </authorList>
    </citation>
    <scope>NUCLEOTIDE SEQUENCE [LARGE SCALE GENOMIC DNA]</scope>
    <source>
        <strain evidence="3 4">MUSC 93</strain>
    </source>
</reference>
<gene>
    <name evidence="3" type="ORF">BIV24_13065</name>
</gene>
<dbReference type="EMBL" id="MLYP01000036">
    <property type="protein sequence ID" value="OIJ92672.1"/>
    <property type="molecule type" value="Genomic_DNA"/>
</dbReference>
<protein>
    <submittedName>
        <fullName evidence="3">Uncharacterized protein</fullName>
    </submittedName>
</protein>
<keyword evidence="1" id="KW-1133">Transmembrane helix</keyword>
<comment type="caution">
    <text evidence="3">The sequence shown here is derived from an EMBL/GenBank/DDBJ whole genome shotgun (WGS) entry which is preliminary data.</text>
</comment>
<accession>A0A1S2PGE0</accession>
<evidence type="ECO:0000313" key="3">
    <source>
        <dbReference type="EMBL" id="OIJ92672.1"/>
    </source>
</evidence>
<name>A0A1S2PGE0_9ACTN</name>
<keyword evidence="4" id="KW-1185">Reference proteome</keyword>
<organism evidence="3 4">
    <name type="scientific">Streptomyces colonosanans</name>
    <dbReference type="NCBI Taxonomy" id="1428652"/>
    <lineage>
        <taxon>Bacteria</taxon>
        <taxon>Bacillati</taxon>
        <taxon>Actinomycetota</taxon>
        <taxon>Actinomycetes</taxon>
        <taxon>Kitasatosporales</taxon>
        <taxon>Streptomycetaceae</taxon>
        <taxon>Streptomyces</taxon>
    </lineage>
</organism>
<feature type="signal peptide" evidence="2">
    <location>
        <begin position="1"/>
        <end position="24"/>
    </location>
</feature>